<gene>
    <name evidence="5" type="ORF">CSX02_03145</name>
</gene>
<evidence type="ECO:0000259" key="4">
    <source>
        <dbReference type="Pfam" id="PF25137"/>
    </source>
</evidence>
<reference evidence="5 6" key="2">
    <citation type="submission" date="2017-10" db="EMBL/GenBank/DDBJ databases">
        <authorList>
            <person name="Banno H."/>
            <person name="Chua N.-H."/>
        </authorList>
    </citation>
    <scope>NUCLEOTIDE SEQUENCE [LARGE SCALE GENOMIC DNA]</scope>
    <source>
        <strain evidence="5 6">JK623</strain>
    </source>
</reference>
<evidence type="ECO:0000256" key="1">
    <source>
        <dbReference type="ARBA" id="ARBA00007358"/>
    </source>
</evidence>
<organism evidence="5 6">
    <name type="scientific">Agathobacter ruminis</name>
    <dbReference type="NCBI Taxonomy" id="1712665"/>
    <lineage>
        <taxon>Bacteria</taxon>
        <taxon>Bacillati</taxon>
        <taxon>Bacillota</taxon>
        <taxon>Clostridia</taxon>
        <taxon>Lachnospirales</taxon>
        <taxon>Lachnospiraceae</taxon>
        <taxon>Agathobacter</taxon>
    </lineage>
</organism>
<evidence type="ECO:0000313" key="6">
    <source>
        <dbReference type="Proteomes" id="UP000224563"/>
    </source>
</evidence>
<dbReference type="Gene3D" id="1.20.1090.10">
    <property type="entry name" value="Dehydroquinate synthase-like - alpha domain"/>
    <property type="match status" value="1"/>
</dbReference>
<dbReference type="InterPro" id="IPR039697">
    <property type="entry name" value="Alcohol_dehydrogenase_Fe"/>
</dbReference>
<dbReference type="CDD" id="cd08194">
    <property type="entry name" value="Fe-ADH-like"/>
    <property type="match status" value="1"/>
</dbReference>
<dbReference type="PANTHER" id="PTHR11496">
    <property type="entry name" value="ALCOHOL DEHYDROGENASE"/>
    <property type="match status" value="1"/>
</dbReference>
<dbReference type="GO" id="GO:0046872">
    <property type="term" value="F:metal ion binding"/>
    <property type="evidence" value="ECO:0007669"/>
    <property type="project" value="InterPro"/>
</dbReference>
<dbReference type="EMBL" id="PDYG01000010">
    <property type="protein sequence ID" value="PHU38365.1"/>
    <property type="molecule type" value="Genomic_DNA"/>
</dbReference>
<protein>
    <submittedName>
        <fullName evidence="5">Alcohol dehydrogenase</fullName>
    </submittedName>
</protein>
<keyword evidence="6" id="KW-1185">Reference proteome</keyword>
<dbReference type="Gene3D" id="3.40.50.1970">
    <property type="match status" value="1"/>
</dbReference>
<dbReference type="Pfam" id="PF00465">
    <property type="entry name" value="Fe-ADH"/>
    <property type="match status" value="1"/>
</dbReference>
<evidence type="ECO:0000259" key="3">
    <source>
        <dbReference type="Pfam" id="PF00465"/>
    </source>
</evidence>
<dbReference type="Pfam" id="PF25137">
    <property type="entry name" value="ADH_Fe_C"/>
    <property type="match status" value="1"/>
</dbReference>
<feature type="domain" description="Fe-containing alcohol dehydrogenase-like C-terminal" evidence="4">
    <location>
        <begin position="186"/>
        <end position="382"/>
    </location>
</feature>
<comment type="caution">
    <text evidence="5">The sequence shown here is derived from an EMBL/GenBank/DDBJ whole genome shotgun (WGS) entry which is preliminary data.</text>
</comment>
<feature type="domain" description="Alcohol dehydrogenase iron-type/glycerol dehydrogenase GldA" evidence="3">
    <location>
        <begin position="7"/>
        <end position="174"/>
    </location>
</feature>
<dbReference type="GO" id="GO:0004022">
    <property type="term" value="F:alcohol dehydrogenase (NAD+) activity"/>
    <property type="evidence" value="ECO:0007669"/>
    <property type="project" value="TreeGrafter"/>
</dbReference>
<proteinExistence type="inferred from homology"/>
<dbReference type="PANTHER" id="PTHR11496:SF102">
    <property type="entry name" value="ALCOHOL DEHYDROGENASE 4"/>
    <property type="match status" value="1"/>
</dbReference>
<dbReference type="InterPro" id="IPR056798">
    <property type="entry name" value="ADH_Fe_C"/>
</dbReference>
<dbReference type="InterPro" id="IPR001670">
    <property type="entry name" value="ADH_Fe/GldA"/>
</dbReference>
<dbReference type="FunFam" id="3.40.50.1970:FF:000003">
    <property type="entry name" value="Alcohol dehydrogenase, iron-containing"/>
    <property type="match status" value="1"/>
</dbReference>
<evidence type="ECO:0000313" key="5">
    <source>
        <dbReference type="EMBL" id="PHU38365.1"/>
    </source>
</evidence>
<sequence>MAHFAIPTHVVIGSEALKEASTYLKEYGNKALIVTGPHVSKSPMMQELKKCLESIEIGYFVFDEITGEPTDKMIEKGVEAYRKSNSRFVIGIGGGSPLDSAKAIAVMSVQKDGCRISDYMGVEITGPIPKIVAIPTTSGTGSEATKFTVITDTERNIKMLLKGNCLIPDLAILNYEYTMDMPKSVTASTGLDALTHAIEAYTSKLANPLTDVFGLSAVKRIMKYLPIAYKNGHDSVAREQMSIAAFEAGVCINNSSVTLVHGMSRPIGALFHVPHGKSNAMLLECCLRFALDGTYSRFSDLGRVCGCATGDDSDQVAAEKFIEAVRQVLIACEIPTLREYGIHRDDFIAAIPKMAEDAIASKSPSNTRKEVTEKDCEMLYHQLIRM</sequence>
<dbReference type="Proteomes" id="UP000224563">
    <property type="component" value="Unassembled WGS sequence"/>
</dbReference>
<evidence type="ECO:0000256" key="2">
    <source>
        <dbReference type="ARBA" id="ARBA00023002"/>
    </source>
</evidence>
<dbReference type="RefSeq" id="WP_099385600.1">
    <property type="nucleotide sequence ID" value="NZ_JANSWH010000052.1"/>
</dbReference>
<keyword evidence="2" id="KW-0560">Oxidoreductase</keyword>
<name>A0A2G3E5D3_9FIRM</name>
<reference evidence="5 6" key="1">
    <citation type="submission" date="2017-10" db="EMBL/GenBank/DDBJ databases">
        <title>Resolving the taxonomy of Roseburia spp., Eubacterium rectale and Agathobacter spp. through phylogenomic analysis.</title>
        <authorList>
            <person name="Sheridan P.O."/>
            <person name="Walker A.W."/>
            <person name="Duncan S.H."/>
            <person name="Scott K.P."/>
            <person name="Toole P.W.O."/>
            <person name="Luis P."/>
            <person name="Flint H.J."/>
        </authorList>
    </citation>
    <scope>NUCLEOTIDE SEQUENCE [LARGE SCALE GENOMIC DNA]</scope>
    <source>
        <strain evidence="5 6">JK623</strain>
    </source>
</reference>
<comment type="similarity">
    <text evidence="1">Belongs to the iron-containing alcohol dehydrogenase family.</text>
</comment>
<dbReference type="AlphaFoldDB" id="A0A2G3E5D3"/>
<dbReference type="FunFam" id="1.20.1090.10:FF:000001">
    <property type="entry name" value="Aldehyde-alcohol dehydrogenase"/>
    <property type="match status" value="1"/>
</dbReference>
<accession>A0A2G3E5D3</accession>
<dbReference type="SUPFAM" id="SSF56796">
    <property type="entry name" value="Dehydroquinate synthase-like"/>
    <property type="match status" value="1"/>
</dbReference>